<reference evidence="1" key="1">
    <citation type="submission" date="2021-08" db="EMBL/GenBank/DDBJ databases">
        <title>Novel anaerobic bacterium isolated from sea squirt in East Sea, Republic of Korea.</title>
        <authorList>
            <person name="Nguyen T.H."/>
            <person name="Li Z."/>
            <person name="Lee Y.-J."/>
            <person name="Ko J."/>
            <person name="Kim S.-G."/>
        </authorList>
    </citation>
    <scope>NUCLEOTIDE SEQUENCE</scope>
    <source>
        <strain evidence="1">KCTC 25031</strain>
    </source>
</reference>
<accession>A0AC61NQ41</accession>
<evidence type="ECO:0000313" key="1">
    <source>
        <dbReference type="EMBL" id="QZE15799.1"/>
    </source>
</evidence>
<dbReference type="EMBL" id="CP081303">
    <property type="protein sequence ID" value="QZE15799.1"/>
    <property type="molecule type" value="Genomic_DNA"/>
</dbReference>
<gene>
    <name evidence="1" type="ORF">K4L44_08205</name>
</gene>
<evidence type="ECO:0000313" key="2">
    <source>
        <dbReference type="Proteomes" id="UP000826212"/>
    </source>
</evidence>
<proteinExistence type="predicted"/>
<protein>
    <submittedName>
        <fullName evidence="1">TlpA family protein disulfide reductase</fullName>
    </submittedName>
</protein>
<name>A0AC61NQ41_9BACT</name>
<sequence length="175" mass="20254">MKRLTLCLVALVMAFSSMAGTANAESDAGTKVKTGAKAPDFRFEIAPNTPKYLSSYKGKVIVLNFFAIWCPPCRKEIPQISRELWPKYKDNPNFAMFMFGREHSWEALLDFKKRYEYDMNIVPDIDRSIFDKYATGQIPRNYVIGKDGKIFYQSQGFNLNEFKEMMEKIDEALKQ</sequence>
<keyword evidence="2" id="KW-1185">Reference proteome</keyword>
<organism evidence="1 2">
    <name type="scientific">Halosquirtibacter laminarini</name>
    <dbReference type="NCBI Taxonomy" id="3374600"/>
    <lineage>
        <taxon>Bacteria</taxon>
        <taxon>Pseudomonadati</taxon>
        <taxon>Bacteroidota</taxon>
        <taxon>Bacteroidia</taxon>
        <taxon>Marinilabiliales</taxon>
        <taxon>Prolixibacteraceae</taxon>
        <taxon>Halosquirtibacter</taxon>
    </lineage>
</organism>
<dbReference type="Proteomes" id="UP000826212">
    <property type="component" value="Chromosome"/>
</dbReference>